<feature type="domain" description="Aminoglycoside phosphotransferase" evidence="1">
    <location>
        <begin position="3"/>
        <end position="195"/>
    </location>
</feature>
<dbReference type="InterPro" id="IPR011009">
    <property type="entry name" value="Kinase-like_dom_sf"/>
</dbReference>
<dbReference type="RefSeq" id="WP_171643130.1">
    <property type="nucleotide sequence ID" value="NZ_WHOA01000081.1"/>
</dbReference>
<dbReference type="Proteomes" id="UP000616779">
    <property type="component" value="Unassembled WGS sequence"/>
</dbReference>
<feature type="non-terminal residue" evidence="2">
    <location>
        <position position="1"/>
    </location>
</feature>
<dbReference type="Pfam" id="PF01636">
    <property type="entry name" value="APH"/>
    <property type="match status" value="1"/>
</dbReference>
<sequence length="255" mass="30327">EVAFIRELFVYLDQKGYRYAPKPVDGLNNNLWTFHRNQYWLLTNWVKGRSPDFPRKSELMKTFRTLAKFHLHAEGFSADKVPERRIRYEQSYRLPAEYRSEIRKYVGLERFIDLCDQAEAYGHKQAVIRAIESERAAGAFCHGDYNFPNVVMDHSRHLHLIDLENASMNVRMTDLAHILYRNYPWDGEMILNGVEEYERKRSLSVEDRHLLYMLLLIPYPLIRALRKYGKKYHGHIELPSSSRLSHYANILHKLI</sequence>
<dbReference type="Gene3D" id="3.90.1200.10">
    <property type="match status" value="1"/>
</dbReference>
<accession>A0ABX1XTE7</accession>
<dbReference type="PANTHER" id="PTHR39179:SF1">
    <property type="entry name" value="SPORE COAT PROTEIN I"/>
    <property type="match status" value="1"/>
</dbReference>
<evidence type="ECO:0000313" key="2">
    <source>
        <dbReference type="EMBL" id="NOU71815.1"/>
    </source>
</evidence>
<dbReference type="EMBL" id="WHOA01000081">
    <property type="protein sequence ID" value="NOU71815.1"/>
    <property type="molecule type" value="Genomic_DNA"/>
</dbReference>
<dbReference type="InterPro" id="IPR002575">
    <property type="entry name" value="Aminoglycoside_PTrfase"/>
</dbReference>
<dbReference type="SUPFAM" id="SSF56112">
    <property type="entry name" value="Protein kinase-like (PK-like)"/>
    <property type="match status" value="1"/>
</dbReference>
<dbReference type="InterPro" id="IPR047175">
    <property type="entry name" value="CotS-like"/>
</dbReference>
<evidence type="ECO:0000259" key="1">
    <source>
        <dbReference type="Pfam" id="PF01636"/>
    </source>
</evidence>
<gene>
    <name evidence="2" type="ORF">GC098_10350</name>
</gene>
<reference evidence="2 3" key="1">
    <citation type="submission" date="2019-10" db="EMBL/GenBank/DDBJ databases">
        <title>Description of Paenibacillus terrestris sp. nov.</title>
        <authorList>
            <person name="Carlier A."/>
            <person name="Qi S."/>
        </authorList>
    </citation>
    <scope>NUCLEOTIDE SEQUENCE [LARGE SCALE GENOMIC DNA]</scope>
    <source>
        <strain evidence="2 3">LMG 31458</strain>
    </source>
</reference>
<proteinExistence type="predicted"/>
<dbReference type="PANTHER" id="PTHR39179">
    <property type="entry name" value="SPORE COAT PROTEIN I"/>
    <property type="match status" value="1"/>
</dbReference>
<evidence type="ECO:0000313" key="3">
    <source>
        <dbReference type="Proteomes" id="UP000616779"/>
    </source>
</evidence>
<comment type="caution">
    <text evidence="2">The sequence shown here is derived from an EMBL/GenBank/DDBJ whole genome shotgun (WGS) entry which is preliminary data.</text>
</comment>
<keyword evidence="3" id="KW-1185">Reference proteome</keyword>
<name>A0ABX1XTE7_9BACL</name>
<protein>
    <submittedName>
        <fullName evidence="2">Phosphotransferase</fullName>
    </submittedName>
</protein>
<organism evidence="2 3">
    <name type="scientific">Paenibacillus phytorum</name>
    <dbReference type="NCBI Taxonomy" id="2654977"/>
    <lineage>
        <taxon>Bacteria</taxon>
        <taxon>Bacillati</taxon>
        <taxon>Bacillota</taxon>
        <taxon>Bacilli</taxon>
        <taxon>Bacillales</taxon>
        <taxon>Paenibacillaceae</taxon>
        <taxon>Paenibacillus</taxon>
    </lineage>
</organism>